<dbReference type="EMBL" id="SBLC01000027">
    <property type="protein sequence ID" value="RWY39085.1"/>
    <property type="molecule type" value="Genomic_DNA"/>
</dbReference>
<protein>
    <submittedName>
        <fullName evidence="1">Uncharacterized protein</fullName>
    </submittedName>
</protein>
<evidence type="ECO:0000313" key="2">
    <source>
        <dbReference type="Proteomes" id="UP000287168"/>
    </source>
</evidence>
<dbReference type="RefSeq" id="WP_128490269.1">
    <property type="nucleotide sequence ID" value="NZ_JBHLXB010000023.1"/>
</dbReference>
<comment type="caution">
    <text evidence="1">The sequence shown here is derived from an EMBL/GenBank/DDBJ whole genome shotgun (WGS) entry which is preliminary data.</text>
</comment>
<evidence type="ECO:0000313" key="1">
    <source>
        <dbReference type="EMBL" id="RWY39085.1"/>
    </source>
</evidence>
<dbReference type="Proteomes" id="UP000287168">
    <property type="component" value="Unassembled WGS sequence"/>
</dbReference>
<keyword evidence="2" id="KW-1185">Reference proteome</keyword>
<name>A0A3S4XMD3_9RHOB</name>
<dbReference type="AlphaFoldDB" id="A0A3S4XMD3"/>
<proteinExistence type="predicted"/>
<reference evidence="1 2" key="1">
    <citation type="journal article" date="2015" name="Int. J. Syst. Evol. Microbiol.">
        <title>Gemmobacter intermedius sp. nov., isolated from a white stork (Ciconia ciconia).</title>
        <authorList>
            <person name="Kampfer P."/>
            <person name="Jerzak L."/>
            <person name="Wilharm G."/>
            <person name="Golke J."/>
            <person name="Busse H.J."/>
            <person name="Glaeser S.P."/>
        </authorList>
    </citation>
    <scope>NUCLEOTIDE SEQUENCE [LARGE SCALE GENOMIC DNA]</scope>
    <source>
        <strain evidence="1 2">119/4</strain>
    </source>
</reference>
<accession>A0A3S4XMD3</accession>
<sequence length="61" mass="6349">MKVIRSRGGQKAVKGQINLAEGRHIDGSAVIGGLAQWARKVAGQTNHPEPLLEASASSSIT</sequence>
<gene>
    <name evidence="1" type="ORF">EP867_14830</name>
</gene>
<organism evidence="1 2">
    <name type="scientific">Falsigemmobacter intermedius</name>
    <dbReference type="NCBI Taxonomy" id="1553448"/>
    <lineage>
        <taxon>Bacteria</taxon>
        <taxon>Pseudomonadati</taxon>
        <taxon>Pseudomonadota</taxon>
        <taxon>Alphaproteobacteria</taxon>
        <taxon>Rhodobacterales</taxon>
        <taxon>Paracoccaceae</taxon>
        <taxon>Falsigemmobacter</taxon>
    </lineage>
</organism>